<feature type="transmembrane region" description="Helical" evidence="2">
    <location>
        <begin position="420"/>
        <end position="438"/>
    </location>
</feature>
<dbReference type="InterPro" id="IPR020012">
    <property type="entry name" value="LysM_FimV"/>
</dbReference>
<dbReference type="Pfam" id="PF25800">
    <property type="entry name" value="FimV_N"/>
    <property type="match status" value="1"/>
</dbReference>
<feature type="domain" description="FimV N-terminal" evidence="4">
    <location>
        <begin position="35"/>
        <end position="129"/>
    </location>
</feature>
<reference evidence="5 6" key="1">
    <citation type="submission" date="2020-11" db="EMBL/GenBank/DDBJ databases">
        <title>Algicoccus daihaiensis sp.nov., isolated from Daihai Lake in Inner Mongolia.</title>
        <authorList>
            <person name="Kai J."/>
        </authorList>
    </citation>
    <scope>NUCLEOTIDE SEQUENCE [LARGE SCALE GENOMIC DNA]</scope>
    <source>
        <strain evidence="6">f23</strain>
    </source>
</reference>
<keyword evidence="2" id="KW-0812">Transmembrane</keyword>
<feature type="region of interest" description="Disordered" evidence="1">
    <location>
        <begin position="333"/>
        <end position="401"/>
    </location>
</feature>
<dbReference type="CDD" id="cd00118">
    <property type="entry name" value="LysM"/>
    <property type="match status" value="1"/>
</dbReference>
<evidence type="ECO:0000256" key="2">
    <source>
        <dbReference type="SAM" id="Phobius"/>
    </source>
</evidence>
<evidence type="ECO:0000256" key="3">
    <source>
        <dbReference type="SAM" id="SignalP"/>
    </source>
</evidence>
<dbReference type="Proteomes" id="UP000831607">
    <property type="component" value="Chromosome"/>
</dbReference>
<keyword evidence="3" id="KW-0732">Signal</keyword>
<feature type="compositionally biased region" description="Low complexity" evidence="1">
    <location>
        <begin position="281"/>
        <end position="297"/>
    </location>
</feature>
<dbReference type="Gene3D" id="3.10.350.10">
    <property type="entry name" value="LysM domain"/>
    <property type="match status" value="1"/>
</dbReference>
<protein>
    <recommendedName>
        <fullName evidence="4">FimV N-terminal domain-containing protein</fullName>
    </recommendedName>
</protein>
<feature type="compositionally biased region" description="Low complexity" evidence="1">
    <location>
        <begin position="381"/>
        <end position="401"/>
    </location>
</feature>
<dbReference type="InterPro" id="IPR036779">
    <property type="entry name" value="LysM_dom_sf"/>
</dbReference>
<feature type="chain" id="PRO_5045149706" description="FimV N-terminal domain-containing protein" evidence="3">
    <location>
        <begin position="32"/>
        <end position="488"/>
    </location>
</feature>
<sequence length="488" mass="50433">MKFLTSLMVSKAATLCAVVVTVMAMIGASSAAAFEVGHSRVVSSPGQPLVLQVPIVNMSEQEASSLVANIAPASAWQATGLKPPVPLNSLSLSIVPGRQVGSRVVEIRSAQVTESTVVDVLLTVSTSASSRTVQASIIVPPPPKVRLAADQITVQRGDTLIGIAEQFPVSGANLYQQLWALYSSNPNAFLRENMNLLKAGAALRIPDADAVRAVDPVFAKAQYLAHVRAFRQSRGTGQGNQGIAAQASAQTLQPTEQQQGSVEQASTEPAPPANDQVRLTAAEQGAQVAQADAQADTEAARAKALTEELERKQALEQNITALQGAIATNSQNGAQQSAAAGEADANAATLASGQPKGDAGGPSASAASNVNESKSEPASQASGSSPSTEQGSSASSQSSNSEVSVGMFTKVGQWVTDNTTAAIALLLALIALILAWALSATKKKSSQPDVDDKRVEHAAADFEQKLKDIDLSLDDKSEPTMSKPDNKA</sequence>
<dbReference type="InterPro" id="IPR057840">
    <property type="entry name" value="FimV_N"/>
</dbReference>
<evidence type="ECO:0000313" key="5">
    <source>
        <dbReference type="EMBL" id="UOD49416.1"/>
    </source>
</evidence>
<feature type="compositionally biased region" description="Polar residues" evidence="1">
    <location>
        <begin position="241"/>
        <end position="267"/>
    </location>
</feature>
<dbReference type="RefSeq" id="WP_243477578.1">
    <property type="nucleotide sequence ID" value="NZ_CP063982.1"/>
</dbReference>
<feature type="compositionally biased region" description="Low complexity" evidence="1">
    <location>
        <begin position="333"/>
        <end position="351"/>
    </location>
</feature>
<dbReference type="InterPro" id="IPR018392">
    <property type="entry name" value="LysM"/>
</dbReference>
<proteinExistence type="predicted"/>
<evidence type="ECO:0000313" key="6">
    <source>
        <dbReference type="Proteomes" id="UP000831607"/>
    </source>
</evidence>
<keyword evidence="6" id="KW-1185">Reference proteome</keyword>
<evidence type="ECO:0000259" key="4">
    <source>
        <dbReference type="Pfam" id="PF25800"/>
    </source>
</evidence>
<keyword evidence="2" id="KW-1133">Transmembrane helix</keyword>
<name>A0ABY4AGJ0_9BURK</name>
<feature type="region of interest" description="Disordered" evidence="1">
    <location>
        <begin position="466"/>
        <end position="488"/>
    </location>
</feature>
<feature type="region of interest" description="Disordered" evidence="1">
    <location>
        <begin position="235"/>
        <end position="305"/>
    </location>
</feature>
<accession>A0ABY4AGJ0</accession>
<keyword evidence="2" id="KW-0472">Membrane</keyword>
<dbReference type="EMBL" id="CP063982">
    <property type="protein sequence ID" value="UOD49416.1"/>
    <property type="molecule type" value="Genomic_DNA"/>
</dbReference>
<evidence type="ECO:0000256" key="1">
    <source>
        <dbReference type="SAM" id="MobiDB-lite"/>
    </source>
</evidence>
<dbReference type="NCBIfam" id="TIGR03505">
    <property type="entry name" value="FimV_core"/>
    <property type="match status" value="1"/>
</dbReference>
<gene>
    <name evidence="5" type="ORF">DHf2319_07935</name>
</gene>
<feature type="compositionally biased region" description="Polar residues" evidence="1">
    <location>
        <begin position="369"/>
        <end position="380"/>
    </location>
</feature>
<feature type="signal peptide" evidence="3">
    <location>
        <begin position="1"/>
        <end position="31"/>
    </location>
</feature>
<organism evidence="5 6">
    <name type="scientific">Orrella daihaiensis</name>
    <dbReference type="NCBI Taxonomy" id="2782176"/>
    <lineage>
        <taxon>Bacteria</taxon>
        <taxon>Pseudomonadati</taxon>
        <taxon>Pseudomonadota</taxon>
        <taxon>Betaproteobacteria</taxon>
        <taxon>Burkholderiales</taxon>
        <taxon>Alcaligenaceae</taxon>
        <taxon>Orrella</taxon>
    </lineage>
</organism>